<feature type="transmembrane region" description="Helical" evidence="1">
    <location>
        <begin position="148"/>
        <end position="170"/>
    </location>
</feature>
<keyword evidence="1" id="KW-1133">Transmembrane helix</keyword>
<keyword evidence="2" id="KW-0732">Signal</keyword>
<dbReference type="EMBL" id="CANHGI010000002">
    <property type="protein sequence ID" value="CAI5442864.1"/>
    <property type="molecule type" value="Genomic_DNA"/>
</dbReference>
<keyword evidence="4" id="KW-1185">Reference proteome</keyword>
<name>A0A9P1ICU5_9PELO</name>
<feature type="transmembrane region" description="Helical" evidence="1">
    <location>
        <begin position="370"/>
        <end position="388"/>
    </location>
</feature>
<feature type="chain" id="PRO_5040186859" evidence="2">
    <location>
        <begin position="22"/>
        <end position="543"/>
    </location>
</feature>
<protein>
    <submittedName>
        <fullName evidence="3">Uncharacterized protein</fullName>
    </submittedName>
</protein>
<keyword evidence="1" id="KW-0472">Membrane</keyword>
<evidence type="ECO:0000256" key="2">
    <source>
        <dbReference type="SAM" id="SignalP"/>
    </source>
</evidence>
<feature type="transmembrane region" description="Helical" evidence="1">
    <location>
        <begin position="114"/>
        <end position="136"/>
    </location>
</feature>
<dbReference type="AlphaFoldDB" id="A0A9P1ICU5"/>
<gene>
    <name evidence="3" type="ORF">CAMP_LOCUS5501</name>
</gene>
<organism evidence="3 4">
    <name type="scientific">Caenorhabditis angaria</name>
    <dbReference type="NCBI Taxonomy" id="860376"/>
    <lineage>
        <taxon>Eukaryota</taxon>
        <taxon>Metazoa</taxon>
        <taxon>Ecdysozoa</taxon>
        <taxon>Nematoda</taxon>
        <taxon>Chromadorea</taxon>
        <taxon>Rhabditida</taxon>
        <taxon>Rhabditina</taxon>
        <taxon>Rhabditomorpha</taxon>
        <taxon>Rhabditoidea</taxon>
        <taxon>Rhabditidae</taxon>
        <taxon>Peloderinae</taxon>
        <taxon>Caenorhabditis</taxon>
    </lineage>
</organism>
<comment type="caution">
    <text evidence="3">The sequence shown here is derived from an EMBL/GenBank/DDBJ whole genome shotgun (WGS) entry which is preliminary data.</text>
</comment>
<dbReference type="Proteomes" id="UP001152747">
    <property type="component" value="Unassembled WGS sequence"/>
</dbReference>
<proteinExistence type="predicted"/>
<feature type="transmembrane region" description="Helical" evidence="1">
    <location>
        <begin position="506"/>
        <end position="527"/>
    </location>
</feature>
<evidence type="ECO:0000313" key="3">
    <source>
        <dbReference type="EMBL" id="CAI5442864.1"/>
    </source>
</evidence>
<feature type="transmembrane region" description="Helical" evidence="1">
    <location>
        <begin position="325"/>
        <end position="349"/>
    </location>
</feature>
<evidence type="ECO:0000256" key="1">
    <source>
        <dbReference type="SAM" id="Phobius"/>
    </source>
</evidence>
<evidence type="ECO:0000313" key="4">
    <source>
        <dbReference type="Proteomes" id="UP001152747"/>
    </source>
</evidence>
<keyword evidence="1" id="KW-0812">Transmembrane</keyword>
<reference evidence="3" key="1">
    <citation type="submission" date="2022-11" db="EMBL/GenBank/DDBJ databases">
        <authorList>
            <person name="Kikuchi T."/>
        </authorList>
    </citation>
    <scope>NUCLEOTIDE SEQUENCE</scope>
    <source>
        <strain evidence="3">PS1010</strain>
    </source>
</reference>
<feature type="signal peptide" evidence="2">
    <location>
        <begin position="1"/>
        <end position="21"/>
    </location>
</feature>
<accession>A0A9P1ICU5</accession>
<sequence>MKIHQVLFLLFLFLKIPLSFSEASLEVQRIQNTTGITIFQKTLQNAHQRCYRFVTPLKIAKLNNPPFYELSKKMLKTLSRKWDKRRYQVYINETLVEQNPVHFFKMAYSSMENLVELVVSFCLTALIMIGLILTIRLSPGIFDILDEYLNFIGNFRISTVIPVLFIYFLLASTVEFTNSVNIAEDRLIIGHNWHHELTDKHGDLMKEKIAQFRCVITTYWQVMAKFEDWVNPYDFYKPILLNETDIFFKNQSKSLGEYLKETYTDDKKREHVSNKITQKFVDEMHNYKNGQKKHKLRDRTDDMSDMLTSYYTNTLQLPKENDYNLFKFSITILSIYTLIIAISVTILGFMDHKPWHDKILRILDWAQHGIPVIIIIKVIVFMLLAAQVCNTYRIQTTMNDENFSFLNETMTKNGINISFLLRDSYFTNTTLTQVMGMGKHVYDARPDQFQPNMSSRNLKFFEEYITSPDFEFQPKQFFAHISRKFKFPRFTNSLMKDVIVPVSTPVWIMLFMPIYHFGIAFYVMFAIPKLRYDREIWTNDNLI</sequence>